<organism evidence="1 2">
    <name type="scientific">Litoreibacter albidus</name>
    <dbReference type="NCBI Taxonomy" id="670155"/>
    <lineage>
        <taxon>Bacteria</taxon>
        <taxon>Pseudomonadati</taxon>
        <taxon>Pseudomonadota</taxon>
        <taxon>Alphaproteobacteria</taxon>
        <taxon>Rhodobacterales</taxon>
        <taxon>Roseobacteraceae</taxon>
        <taxon>Litoreibacter</taxon>
    </lineage>
</organism>
<dbReference type="OrthoDB" id="7827015at2"/>
<evidence type="ECO:0000313" key="1">
    <source>
        <dbReference type="EMBL" id="SDW80193.1"/>
    </source>
</evidence>
<dbReference type="Pfam" id="PF20086">
    <property type="entry name" value="DUF6478"/>
    <property type="match status" value="1"/>
</dbReference>
<reference evidence="2" key="1">
    <citation type="submission" date="2016-10" db="EMBL/GenBank/DDBJ databases">
        <authorList>
            <person name="Varghese N."/>
            <person name="Submissions S."/>
        </authorList>
    </citation>
    <scope>NUCLEOTIDE SEQUENCE [LARGE SCALE GENOMIC DNA]</scope>
    <source>
        <strain evidence="2">DSM 26922</strain>
    </source>
</reference>
<dbReference type="InterPro" id="IPR045514">
    <property type="entry name" value="DUF6478"/>
</dbReference>
<dbReference type="AlphaFoldDB" id="A0A1H2WHQ2"/>
<dbReference type="EMBL" id="FNOI01000002">
    <property type="protein sequence ID" value="SDW80193.1"/>
    <property type="molecule type" value="Genomic_DNA"/>
</dbReference>
<keyword evidence="2" id="KW-1185">Reference proteome</keyword>
<dbReference type="STRING" id="670155.SAMN04488001_1850"/>
<gene>
    <name evidence="1" type="ORF">SAMN04488001_1850</name>
</gene>
<evidence type="ECO:0000313" key="2">
    <source>
        <dbReference type="Proteomes" id="UP000199441"/>
    </source>
</evidence>
<sequence length="257" mass="30109">MMDRLREFVRRRLHRRTLRRWEAAVRDAETIDLSLLRHLRTQARQMRRRVDQVTHMADARLTLPRIGSNAIRKPAQSDWAHRPELWRGPVSPTGVAAVESRTRIGNSATIYHDCQISELTLRQVRNTREGDLAPFGLRMDVFKFDGSFLSLVLDLPESATDGLRKNHILRMDTEVESEKPLEIFARLNIKYGPNVEQVVRELPLDGSEMMVEFDLAHTKISERRLERIWMDLIFEGPEMNEINLRDITFSRRPRADF</sequence>
<dbReference type="Proteomes" id="UP000199441">
    <property type="component" value="Unassembled WGS sequence"/>
</dbReference>
<accession>A0A1H2WHQ2</accession>
<proteinExistence type="predicted"/>
<name>A0A1H2WHQ2_9RHOB</name>
<dbReference type="RefSeq" id="WP_089946615.1">
    <property type="nucleotide sequence ID" value="NZ_FNOI01000002.1"/>
</dbReference>
<protein>
    <submittedName>
        <fullName evidence="1">Uncharacterized protein</fullName>
    </submittedName>
</protein>